<dbReference type="FunCoup" id="G0PCA3">
    <property type="interactions" value="1898"/>
</dbReference>
<protein>
    <submittedName>
        <fullName evidence="2">Uncharacterized protein</fullName>
    </submittedName>
</protein>
<feature type="compositionally biased region" description="Low complexity" evidence="1">
    <location>
        <begin position="236"/>
        <end position="265"/>
    </location>
</feature>
<gene>
    <name evidence="2" type="ORF">CAEBREN_08280</name>
</gene>
<accession>G0PCA3</accession>
<evidence type="ECO:0000256" key="1">
    <source>
        <dbReference type="SAM" id="MobiDB-lite"/>
    </source>
</evidence>
<dbReference type="AlphaFoldDB" id="G0PCA3"/>
<dbReference type="Proteomes" id="UP000008068">
    <property type="component" value="Unassembled WGS sequence"/>
</dbReference>
<dbReference type="eggNOG" id="ENOG502THCR">
    <property type="taxonomic scope" value="Eukaryota"/>
</dbReference>
<evidence type="ECO:0000313" key="2">
    <source>
        <dbReference type="EMBL" id="EGT51046.1"/>
    </source>
</evidence>
<feature type="region of interest" description="Disordered" evidence="1">
    <location>
        <begin position="224"/>
        <end position="265"/>
    </location>
</feature>
<dbReference type="EMBL" id="GL380238">
    <property type="protein sequence ID" value="EGT51046.1"/>
    <property type="molecule type" value="Genomic_DNA"/>
</dbReference>
<dbReference type="OMA" id="CTACKSW"/>
<dbReference type="STRING" id="135651.G0PCA3"/>
<dbReference type="InParanoid" id="G0PCA3"/>
<name>G0PCA3_CAEBE</name>
<dbReference type="OrthoDB" id="5832816at2759"/>
<dbReference type="HOGENOM" id="CLU_076706_0_0_1"/>
<keyword evidence="3" id="KW-1185">Reference proteome</keyword>
<reference evidence="3" key="1">
    <citation type="submission" date="2011-07" db="EMBL/GenBank/DDBJ databases">
        <authorList>
            <consortium name="Caenorhabditis brenneri Sequencing and Analysis Consortium"/>
            <person name="Wilson R.K."/>
        </authorList>
    </citation>
    <scope>NUCLEOTIDE SEQUENCE [LARGE SCALE GENOMIC DNA]</scope>
    <source>
        <strain evidence="3">PB2801</strain>
    </source>
</reference>
<organism evidence="3">
    <name type="scientific">Caenorhabditis brenneri</name>
    <name type="common">Nematode worm</name>
    <dbReference type="NCBI Taxonomy" id="135651"/>
    <lineage>
        <taxon>Eukaryota</taxon>
        <taxon>Metazoa</taxon>
        <taxon>Ecdysozoa</taxon>
        <taxon>Nematoda</taxon>
        <taxon>Chromadorea</taxon>
        <taxon>Rhabditida</taxon>
        <taxon>Rhabditina</taxon>
        <taxon>Rhabditomorpha</taxon>
        <taxon>Rhabditoidea</taxon>
        <taxon>Rhabditidae</taxon>
        <taxon>Peloderinae</taxon>
        <taxon>Caenorhabditis</taxon>
    </lineage>
</organism>
<evidence type="ECO:0000313" key="3">
    <source>
        <dbReference type="Proteomes" id="UP000008068"/>
    </source>
</evidence>
<proteinExistence type="predicted"/>
<sequence length="315" mass="35538">MVKKITVYTAFGQFLVMVERQAEQEREQMKELETDRYPLDHSLSDYQNSLVSARDIRVQSCPADFTHSKDQLLKKSISCPFASFACSHDSTQMIVSPVPTTVETRKLNEATELMMSFWKVHVTTRRPKTETVDDQPISLFEKLNGLFANPSTTSVASLFGKFEELFEEMIEVVNETAPKQEELVWFSTDQPAFPQLPVFVKSPVDSLKIYKGCQHNTDEMADDELTKEKKSVTHATTSTSLSSDWSSSSPSSSSSSSSSSCSSTTIISKPNQLISKFRLQEAIICEQKKIIDEQKKIVDSLHVLQLLTQQLEKLN</sequence>